<comment type="caution">
    <text evidence="11">The sequence shown here is derived from an EMBL/GenBank/DDBJ whole genome shotgun (WGS) entry which is preliminary data.</text>
</comment>
<evidence type="ECO:0000313" key="12">
    <source>
        <dbReference type="Proteomes" id="UP000285326"/>
    </source>
</evidence>
<feature type="transmembrane region" description="Helical" evidence="10">
    <location>
        <begin position="217"/>
        <end position="237"/>
    </location>
</feature>
<dbReference type="GO" id="GO:0140042">
    <property type="term" value="P:lipid droplet formation"/>
    <property type="evidence" value="ECO:0007669"/>
    <property type="project" value="UniProtKB-UniRule"/>
</dbReference>
<accession>A0A420J0L9</accession>
<keyword evidence="3 8" id="KW-0378">Hydrolase</keyword>
<evidence type="ECO:0000313" key="11">
    <source>
        <dbReference type="EMBL" id="RKF80305.1"/>
    </source>
</evidence>
<dbReference type="PANTHER" id="PTHR23129:SF0">
    <property type="entry name" value="ACYL-COENZYME A DIPHOSPHATASE FITM2"/>
    <property type="match status" value="1"/>
</dbReference>
<evidence type="ECO:0000256" key="4">
    <source>
        <dbReference type="ARBA" id="ARBA00022824"/>
    </source>
</evidence>
<evidence type="ECO:0000256" key="8">
    <source>
        <dbReference type="HAMAP-Rule" id="MF_03231"/>
    </source>
</evidence>
<comment type="subcellular location">
    <subcellularLocation>
        <location evidence="1 8">Endoplasmic reticulum membrane</location>
        <topology evidence="1 8">Multi-pass membrane protein</topology>
    </subcellularLocation>
</comment>
<comment type="similarity">
    <text evidence="8">Belongs to the FIT family. Fungal FIT2B/SCS3 subfamily.</text>
</comment>
<organism evidence="11 12">
    <name type="scientific">Golovinomyces cichoracearum</name>
    <dbReference type="NCBI Taxonomy" id="62708"/>
    <lineage>
        <taxon>Eukaryota</taxon>
        <taxon>Fungi</taxon>
        <taxon>Dikarya</taxon>
        <taxon>Ascomycota</taxon>
        <taxon>Pezizomycotina</taxon>
        <taxon>Leotiomycetes</taxon>
        <taxon>Erysiphales</taxon>
        <taxon>Erysiphaceae</taxon>
        <taxon>Golovinomyces</taxon>
    </lineage>
</organism>
<feature type="transmembrane region" description="Helical" evidence="10">
    <location>
        <begin position="101"/>
        <end position="123"/>
    </location>
</feature>
<dbReference type="GO" id="GO:0010945">
    <property type="term" value="F:coenzyme A diphosphatase activity"/>
    <property type="evidence" value="ECO:0007669"/>
    <property type="project" value="InterPro"/>
</dbReference>
<feature type="region of interest" description="Disordered" evidence="9">
    <location>
        <begin position="1"/>
        <end position="27"/>
    </location>
</feature>
<keyword evidence="6" id="KW-0443">Lipid metabolism</keyword>
<feature type="transmembrane region" description="Helical" evidence="10">
    <location>
        <begin position="277"/>
        <end position="297"/>
    </location>
</feature>
<keyword evidence="8" id="KW-0594">Phospholipid biosynthesis</keyword>
<evidence type="ECO:0000256" key="6">
    <source>
        <dbReference type="ARBA" id="ARBA00023098"/>
    </source>
</evidence>
<proteinExistence type="inferred from homology"/>
<comment type="catalytic activity">
    <reaction evidence="8">
        <text>(5Z,8Z,11Z,14Z)-eicosatetraenoyl-CoA + H2O = S-(5Z,8Z,11Z,14Z-eicosatetraenoyl)-4'-phosphopantetheine + adenosine 3',5'-bisphosphate + 2 H(+)</text>
        <dbReference type="Rhea" id="RHEA:65568"/>
        <dbReference type="ChEBI" id="CHEBI:15377"/>
        <dbReference type="ChEBI" id="CHEBI:15378"/>
        <dbReference type="ChEBI" id="CHEBI:57368"/>
        <dbReference type="ChEBI" id="CHEBI:58343"/>
        <dbReference type="ChEBI" id="CHEBI:156554"/>
    </reaction>
</comment>
<evidence type="ECO:0000256" key="1">
    <source>
        <dbReference type="ARBA" id="ARBA00004477"/>
    </source>
</evidence>
<keyword evidence="2 8" id="KW-0812">Transmembrane</keyword>
<evidence type="ECO:0000256" key="5">
    <source>
        <dbReference type="ARBA" id="ARBA00022989"/>
    </source>
</evidence>
<feature type="compositionally biased region" description="Low complexity" evidence="9">
    <location>
        <begin position="18"/>
        <end position="27"/>
    </location>
</feature>
<feature type="transmembrane region" description="Helical" evidence="10">
    <location>
        <begin position="49"/>
        <end position="70"/>
    </location>
</feature>
<dbReference type="HAMAP" id="MF_03231">
    <property type="entry name" value="SCS3"/>
    <property type="match status" value="1"/>
</dbReference>
<keyword evidence="4 8" id="KW-0256">Endoplasmic reticulum</keyword>
<dbReference type="AlphaFoldDB" id="A0A420J0L9"/>
<dbReference type="InterPro" id="IPR046400">
    <property type="entry name" value="SCS3"/>
</dbReference>
<comment type="catalytic activity">
    <reaction evidence="8">
        <text>an acyl-CoA + H2O = an acyl-4'-phosphopantetheine + adenosine 3',5'-bisphosphate + 2 H(+)</text>
        <dbReference type="Rhea" id="RHEA:50044"/>
        <dbReference type="ChEBI" id="CHEBI:15377"/>
        <dbReference type="ChEBI" id="CHEBI:15378"/>
        <dbReference type="ChEBI" id="CHEBI:58342"/>
        <dbReference type="ChEBI" id="CHEBI:58343"/>
        <dbReference type="ChEBI" id="CHEBI:132023"/>
    </reaction>
</comment>
<dbReference type="GO" id="GO:0008654">
    <property type="term" value="P:phospholipid biosynthetic process"/>
    <property type="evidence" value="ECO:0007669"/>
    <property type="project" value="UniProtKB-KW"/>
</dbReference>
<comment type="catalytic activity">
    <reaction evidence="8">
        <text>(9Z)-octadecenoyl-CoA + H2O = S-(9Z-octadecenoyl)-4'-phosphopantetheine + adenosine 3',5'-bisphosphate + 2 H(+)</text>
        <dbReference type="Rhea" id="RHEA:65564"/>
        <dbReference type="ChEBI" id="CHEBI:15377"/>
        <dbReference type="ChEBI" id="CHEBI:15378"/>
        <dbReference type="ChEBI" id="CHEBI:57387"/>
        <dbReference type="ChEBI" id="CHEBI:58343"/>
        <dbReference type="ChEBI" id="CHEBI:156553"/>
    </reaction>
</comment>
<dbReference type="EC" id="3.6.1.-" evidence="8"/>
<feature type="active site" evidence="8">
    <location>
        <position position="216"/>
    </location>
</feature>
<evidence type="ECO:0000256" key="7">
    <source>
        <dbReference type="ARBA" id="ARBA00023136"/>
    </source>
</evidence>
<feature type="transmembrane region" description="Helical" evidence="10">
    <location>
        <begin position="303"/>
        <end position="320"/>
    </location>
</feature>
<dbReference type="Pfam" id="PF10261">
    <property type="entry name" value="FIT"/>
    <property type="match status" value="1"/>
</dbReference>
<evidence type="ECO:0000256" key="3">
    <source>
        <dbReference type="ARBA" id="ARBA00022801"/>
    </source>
</evidence>
<evidence type="ECO:0000256" key="9">
    <source>
        <dbReference type="SAM" id="MobiDB-lite"/>
    </source>
</evidence>
<dbReference type="InterPro" id="IPR019388">
    <property type="entry name" value="FIT"/>
</dbReference>
<dbReference type="PANTHER" id="PTHR23129">
    <property type="entry name" value="ACYL-COENZYME A DIPHOSPHATASE FITM2"/>
    <property type="match status" value="1"/>
</dbReference>
<comment type="catalytic activity">
    <reaction evidence="8">
        <text>hexadecanoyl-CoA + H2O = S-hexadecanoyl-4'-phosphopantetheine + adenosine 3',5'-bisphosphate + 2 H(+)</text>
        <dbReference type="Rhea" id="RHEA:50032"/>
        <dbReference type="ChEBI" id="CHEBI:15377"/>
        <dbReference type="ChEBI" id="CHEBI:15378"/>
        <dbReference type="ChEBI" id="CHEBI:57379"/>
        <dbReference type="ChEBI" id="CHEBI:58343"/>
        <dbReference type="ChEBI" id="CHEBI:132018"/>
    </reaction>
</comment>
<sequence length="335" mass="37302">MDPVPFSKQRLQQMRTPSLLSTVTSSSSHDAPKVAKMVQRPSPYMPTSLEIFILSLYPTTLIIGSLFSILDPAARNSIYNPATQSHLQNAAPSYFAMKNNIFNVLFVKKGWAWITFSYVFFLFSHPSTGPTESFSLTPKRLRGLLRFGVVTIWWIFVTQWFFGPPIIDRSFVFTGGQCERAESTLSHLEPRAAFLTAVACKAVGGQWRGGHDISGHVFLLVLGSMFIFEEVLHVALARRQDERQIIMKDGAIKSAETESGTGLPSESTGIWTLGSRIAVGVAIMSLYMLLMTAAYFHTWFEKLTGLTMAFIGIFAVYFLPRAAPRLRNVLAMPGI</sequence>
<comment type="function">
    <text evidence="8">Fatty acyl-coenzyme A (CoA) diphosphatase that hydrolyzes fatty acyl-CoA to yield acyl-4'-phosphopantetheine and adenosine 3',5'-bisphosphate. Preferentially hydrolyzes unsaturated long-chain acyl-CoA substrates in the endoplasmic reticulum (ER) lumen. This catalytic activity is required for maintaining ER structure and for lipid droplets (LDs) biogenesis, which are lipid storage organelles involved in maintaining lipid and energy homeostasis. May directly bind to diacylglycerol (DAGs) and triacylglycerol, which is also important for LD biogenesis. May support directional budding of nacent LDs from the ER into the cytosol by reducing DAG levels at sites of LD formation. May play a role in the regulation of cell morphology and cytoskeletal organization. Involved in phospholipid biosynthesis.</text>
</comment>
<feature type="transmembrane region" description="Helical" evidence="10">
    <location>
        <begin position="144"/>
        <end position="162"/>
    </location>
</feature>
<keyword evidence="7 8" id="KW-0472">Membrane</keyword>
<dbReference type="GO" id="GO:0005789">
    <property type="term" value="C:endoplasmic reticulum membrane"/>
    <property type="evidence" value="ECO:0007669"/>
    <property type="project" value="UniProtKB-SubCell"/>
</dbReference>
<evidence type="ECO:0000256" key="10">
    <source>
        <dbReference type="SAM" id="Phobius"/>
    </source>
</evidence>
<name>A0A420J0L9_9PEZI</name>
<gene>
    <name evidence="8" type="primary">SCS3</name>
    <name evidence="8" type="synonym">FIT2B</name>
    <name evidence="11" type="ORF">GcM1_194007</name>
</gene>
<keyword evidence="8" id="KW-1208">Phospholipid metabolism</keyword>
<keyword evidence="8" id="KW-0444">Lipid biosynthesis</keyword>
<dbReference type="Proteomes" id="UP000285326">
    <property type="component" value="Unassembled WGS sequence"/>
</dbReference>
<dbReference type="EMBL" id="MCBS01019471">
    <property type="protein sequence ID" value="RKF80305.1"/>
    <property type="molecule type" value="Genomic_DNA"/>
</dbReference>
<evidence type="ECO:0000256" key="2">
    <source>
        <dbReference type="ARBA" id="ARBA00022692"/>
    </source>
</evidence>
<feature type="active site" evidence="8">
    <location>
        <position position="297"/>
    </location>
</feature>
<reference evidence="11 12" key="1">
    <citation type="journal article" date="2018" name="BMC Genomics">
        <title>Comparative genome analyses reveal sequence features reflecting distinct modes of host-adaptation between dicot and monocot powdery mildew.</title>
        <authorList>
            <person name="Wu Y."/>
            <person name="Ma X."/>
            <person name="Pan Z."/>
            <person name="Kale S.D."/>
            <person name="Song Y."/>
            <person name="King H."/>
            <person name="Zhang Q."/>
            <person name="Presley C."/>
            <person name="Deng X."/>
            <person name="Wei C.I."/>
            <person name="Xiao S."/>
        </authorList>
    </citation>
    <scope>NUCLEOTIDE SEQUENCE [LARGE SCALE GENOMIC DNA]</scope>
    <source>
        <strain evidence="11">UMSG1</strain>
    </source>
</reference>
<protein>
    <recommendedName>
        <fullName evidence="8">Acyl-coenzyme A diphosphatase SCS3</fullName>
        <ecNumber evidence="8">3.6.1.-</ecNumber>
    </recommendedName>
    <alternativeName>
        <fullName evidence="8">FIT family protein SCS3</fullName>
    </alternativeName>
</protein>
<keyword evidence="5 8" id="KW-1133">Transmembrane helix</keyword>